<evidence type="ECO:0000313" key="2">
    <source>
        <dbReference type="EMBL" id="MDO1538043.1"/>
    </source>
</evidence>
<organism evidence="2 3">
    <name type="scientific">Variovorax ginsengisoli</name>
    <dbReference type="NCBI Taxonomy" id="363844"/>
    <lineage>
        <taxon>Bacteria</taxon>
        <taxon>Pseudomonadati</taxon>
        <taxon>Pseudomonadota</taxon>
        <taxon>Betaproteobacteria</taxon>
        <taxon>Burkholderiales</taxon>
        <taxon>Comamonadaceae</taxon>
        <taxon>Variovorax</taxon>
    </lineage>
</organism>
<evidence type="ECO:0000313" key="3">
    <source>
        <dbReference type="Proteomes" id="UP001169027"/>
    </source>
</evidence>
<evidence type="ECO:0000256" key="1">
    <source>
        <dbReference type="SAM" id="MobiDB-lite"/>
    </source>
</evidence>
<protein>
    <submittedName>
        <fullName evidence="2">Uncharacterized protein</fullName>
    </submittedName>
</protein>
<dbReference type="RefSeq" id="WP_301816451.1">
    <property type="nucleotide sequence ID" value="NZ_JAUJZH010000059.1"/>
</dbReference>
<feature type="region of interest" description="Disordered" evidence="1">
    <location>
        <begin position="1"/>
        <end position="21"/>
    </location>
</feature>
<comment type="caution">
    <text evidence="2">The sequence shown here is derived from an EMBL/GenBank/DDBJ whole genome shotgun (WGS) entry which is preliminary data.</text>
</comment>
<gene>
    <name evidence="2" type="ORF">Q2T77_38050</name>
</gene>
<proteinExistence type="predicted"/>
<name>A0ABT8SGP9_9BURK</name>
<keyword evidence="3" id="KW-1185">Reference proteome</keyword>
<sequence length="133" mass="14422">MRQSSHLRSRPSDVCRHGSPAAAYDRGDAGLSGLGLSMFGPARLFALIPGDHQDGDIRVRSDDAYASSMPPRSKEWGSGEGIRLNQFVLIENLSIQKIIRRRAASLQLLGVTDQAGSPRPFSSTSITRPVGQY</sequence>
<dbReference type="Proteomes" id="UP001169027">
    <property type="component" value="Unassembled WGS sequence"/>
</dbReference>
<reference evidence="2" key="1">
    <citation type="submission" date="2023-06" db="EMBL/GenBank/DDBJ databases">
        <authorList>
            <person name="Jiang Y."/>
            <person name="Liu Q."/>
        </authorList>
    </citation>
    <scope>NUCLEOTIDE SEQUENCE</scope>
    <source>
        <strain evidence="2">CGMCC 1.12090</strain>
    </source>
</reference>
<accession>A0ABT8SGP9</accession>
<dbReference type="EMBL" id="JAUKVY010000059">
    <property type="protein sequence ID" value="MDO1538043.1"/>
    <property type="molecule type" value="Genomic_DNA"/>
</dbReference>